<dbReference type="PANTHER" id="PTHR44688">
    <property type="entry name" value="DNA-BINDING TRANSCRIPTIONAL ACTIVATOR DEVR_DOSR"/>
    <property type="match status" value="1"/>
</dbReference>
<accession>A0ABX7SQD4</accession>
<reference evidence="5 6" key="1">
    <citation type="submission" date="2020-09" db="EMBL/GenBank/DDBJ databases">
        <title>Brevundimonas sp. LVF1 isolated from an oligotrophic pond in Goettingen, Germany.</title>
        <authorList>
            <person name="Friedrich I."/>
            <person name="Klassen A."/>
            <person name="Neubauer H."/>
            <person name="Schneider D."/>
            <person name="Hertel R."/>
            <person name="Daniel R."/>
        </authorList>
    </citation>
    <scope>NUCLEOTIDE SEQUENCE [LARGE SCALE GENOMIC DNA]</scope>
    <source>
        <strain evidence="5 6">LVF1</strain>
    </source>
</reference>
<dbReference type="SUPFAM" id="SSF46894">
    <property type="entry name" value="C-terminal effector domain of the bipartite response regulators"/>
    <property type="match status" value="1"/>
</dbReference>
<keyword evidence="1" id="KW-0805">Transcription regulation</keyword>
<dbReference type="RefSeq" id="WP_207826992.1">
    <property type="nucleotide sequence ID" value="NZ_CP062006.1"/>
</dbReference>
<sequence>MTLITPTNSQTPGDRLARLSSRQAECLDLAAAGLTSAAIAARLGLSSRTVDEHLTGACRVLGVRTRIQAVALLALGERRAREKRSFLP</sequence>
<evidence type="ECO:0000256" key="1">
    <source>
        <dbReference type="ARBA" id="ARBA00023015"/>
    </source>
</evidence>
<dbReference type="InterPro" id="IPR016032">
    <property type="entry name" value="Sig_transdc_resp-reg_C-effctor"/>
</dbReference>
<dbReference type="SMART" id="SM00421">
    <property type="entry name" value="HTH_LUXR"/>
    <property type="match status" value="1"/>
</dbReference>
<protein>
    <submittedName>
        <fullName evidence="5">Helix-turn-helix transcriptional regulator</fullName>
    </submittedName>
</protein>
<evidence type="ECO:0000256" key="2">
    <source>
        <dbReference type="ARBA" id="ARBA00023125"/>
    </source>
</evidence>
<dbReference type="PROSITE" id="PS50043">
    <property type="entry name" value="HTH_LUXR_2"/>
    <property type="match status" value="1"/>
</dbReference>
<organism evidence="5 6">
    <name type="scientific">Brevundimonas pondensis</name>
    <dbReference type="NCBI Taxonomy" id="2774189"/>
    <lineage>
        <taxon>Bacteria</taxon>
        <taxon>Pseudomonadati</taxon>
        <taxon>Pseudomonadota</taxon>
        <taxon>Alphaproteobacteria</taxon>
        <taxon>Caulobacterales</taxon>
        <taxon>Caulobacteraceae</taxon>
        <taxon>Brevundimonas</taxon>
    </lineage>
</organism>
<proteinExistence type="predicted"/>
<dbReference type="PRINTS" id="PR00038">
    <property type="entry name" value="HTHLUXR"/>
</dbReference>
<name>A0ABX7SQD4_9CAUL</name>
<dbReference type="Gene3D" id="1.10.10.10">
    <property type="entry name" value="Winged helix-like DNA-binding domain superfamily/Winged helix DNA-binding domain"/>
    <property type="match status" value="1"/>
</dbReference>
<evidence type="ECO:0000256" key="3">
    <source>
        <dbReference type="ARBA" id="ARBA00023163"/>
    </source>
</evidence>
<dbReference type="PANTHER" id="PTHR44688:SF16">
    <property type="entry name" value="DNA-BINDING TRANSCRIPTIONAL ACTIVATOR DEVR_DOSR"/>
    <property type="match status" value="1"/>
</dbReference>
<evidence type="ECO:0000313" key="6">
    <source>
        <dbReference type="Proteomes" id="UP000663942"/>
    </source>
</evidence>
<dbReference type="Proteomes" id="UP000663942">
    <property type="component" value="Chromosome"/>
</dbReference>
<dbReference type="Pfam" id="PF00196">
    <property type="entry name" value="GerE"/>
    <property type="match status" value="1"/>
</dbReference>
<dbReference type="EMBL" id="CP062006">
    <property type="protein sequence ID" value="QTC89213.1"/>
    <property type="molecule type" value="Genomic_DNA"/>
</dbReference>
<feature type="domain" description="HTH luxR-type" evidence="4">
    <location>
        <begin position="12"/>
        <end position="77"/>
    </location>
</feature>
<dbReference type="InterPro" id="IPR000792">
    <property type="entry name" value="Tscrpt_reg_LuxR_C"/>
</dbReference>
<keyword evidence="3" id="KW-0804">Transcription</keyword>
<gene>
    <name evidence="5" type="ORF">IFE19_07770</name>
</gene>
<dbReference type="CDD" id="cd06170">
    <property type="entry name" value="LuxR_C_like"/>
    <property type="match status" value="1"/>
</dbReference>
<evidence type="ECO:0000313" key="5">
    <source>
        <dbReference type="EMBL" id="QTC89213.1"/>
    </source>
</evidence>
<evidence type="ECO:0000259" key="4">
    <source>
        <dbReference type="PROSITE" id="PS50043"/>
    </source>
</evidence>
<keyword evidence="6" id="KW-1185">Reference proteome</keyword>
<dbReference type="InterPro" id="IPR036388">
    <property type="entry name" value="WH-like_DNA-bd_sf"/>
</dbReference>
<keyword evidence="2" id="KW-0238">DNA-binding</keyword>